<sequence>MKRTACLITVFSFVLFMALTFSSNKLAMAREIGLHKVSSSYINKIGERNQYYRLNQNTRVKYAGKKVTLPKGTIVSGTIAESSTGIGKTGKVLMSGLVDISYALKKRIGVKEPTKTFNVYLLYSPSRYTRVKRPAYTLPFGRNVLYSGGISAFKERAVKYYYNLSFTSNALRITSDGYLEFYKYNKKPLGGGALEWNYTQKPSSYAKISHTLNKGSKKYLYFQKKISGIKATRLNNGKYHYRLSINNQHTPYQYIGKSYDMVASFYTIGGTNYFEAPAR</sequence>
<protein>
    <submittedName>
        <fullName evidence="1">Uncharacterized protein</fullName>
    </submittedName>
</protein>
<evidence type="ECO:0000313" key="2">
    <source>
        <dbReference type="Proteomes" id="UP000019488"/>
    </source>
</evidence>
<organism evidence="1 2">
    <name type="scientific">Lentilactobacillus farraginis DSM 18382 = JCM 14108</name>
    <dbReference type="NCBI Taxonomy" id="1423743"/>
    <lineage>
        <taxon>Bacteria</taxon>
        <taxon>Bacillati</taxon>
        <taxon>Bacillota</taxon>
        <taxon>Bacilli</taxon>
        <taxon>Lactobacillales</taxon>
        <taxon>Lactobacillaceae</taxon>
        <taxon>Lentilactobacillus</taxon>
    </lineage>
</organism>
<dbReference type="STRING" id="1423743.FD41_GL001917"/>
<comment type="caution">
    <text evidence="1">The sequence shown here is derived from an EMBL/GenBank/DDBJ whole genome shotgun (WGS) entry which is preliminary data.</text>
</comment>
<dbReference type="RefSeq" id="WP_035178882.1">
    <property type="nucleotide sequence ID" value="NZ_AZFY01000027.1"/>
</dbReference>
<dbReference type="AlphaFoldDB" id="X0PI95"/>
<evidence type="ECO:0000313" key="1">
    <source>
        <dbReference type="EMBL" id="GAF36236.1"/>
    </source>
</evidence>
<dbReference type="Proteomes" id="UP000019488">
    <property type="component" value="Unassembled WGS sequence"/>
</dbReference>
<dbReference type="eggNOG" id="ENOG5030A75">
    <property type="taxonomic scope" value="Bacteria"/>
</dbReference>
<dbReference type="EMBL" id="BAKI01000009">
    <property type="protein sequence ID" value="GAF36236.1"/>
    <property type="molecule type" value="Genomic_DNA"/>
</dbReference>
<accession>X0PI95</accession>
<reference evidence="1" key="1">
    <citation type="journal article" date="2014" name="Genome Announc.">
        <title>Draft Genome Sequences of Two Lactobacillus Strains, L. farraginis JCM 14108T and L. composti JCM 14202T, Isolated from Compost of Distilled Shochu Residue.</title>
        <authorList>
            <person name="Yuki M."/>
            <person name="Oshima K."/>
            <person name="Suda W."/>
            <person name="Kitahara M."/>
            <person name="Kitamura K."/>
            <person name="Iida T."/>
            <person name="Hattori M."/>
            <person name="Ohkuma M."/>
        </authorList>
    </citation>
    <scope>NUCLEOTIDE SEQUENCE [LARGE SCALE GENOMIC DNA]</scope>
    <source>
        <strain evidence="1">JCM 14108</strain>
    </source>
</reference>
<proteinExistence type="predicted"/>
<dbReference type="OrthoDB" id="2284251at2"/>
<gene>
    <name evidence="1" type="ORF">JCM14108_1192</name>
</gene>
<name>X0PI95_9LACO</name>